<dbReference type="CDD" id="cd14748">
    <property type="entry name" value="PBP2_UgpB"/>
    <property type="match status" value="1"/>
</dbReference>
<dbReference type="Proteomes" id="UP000275356">
    <property type="component" value="Unassembled WGS sequence"/>
</dbReference>
<name>A0A3N2DAI3_9MICO</name>
<dbReference type="PANTHER" id="PTHR30061:SF50">
    <property type="entry name" value="MALTOSE_MALTODEXTRIN-BINDING PERIPLASMIC PROTEIN"/>
    <property type="match status" value="1"/>
</dbReference>
<gene>
    <name evidence="6" type="ORF">EDD28_1292</name>
</gene>
<keyword evidence="2" id="KW-0813">Transport</keyword>
<evidence type="ECO:0000256" key="4">
    <source>
        <dbReference type="SAM" id="MobiDB-lite"/>
    </source>
</evidence>
<feature type="signal peptide" evidence="5">
    <location>
        <begin position="1"/>
        <end position="21"/>
    </location>
</feature>
<dbReference type="OrthoDB" id="3495561at2"/>
<dbReference type="PROSITE" id="PS51257">
    <property type="entry name" value="PROKAR_LIPOPROTEIN"/>
    <property type="match status" value="1"/>
</dbReference>
<dbReference type="Gene3D" id="3.40.190.10">
    <property type="entry name" value="Periplasmic binding protein-like II"/>
    <property type="match status" value="1"/>
</dbReference>
<keyword evidence="7" id="KW-1185">Reference proteome</keyword>
<evidence type="ECO:0000256" key="3">
    <source>
        <dbReference type="ARBA" id="ARBA00022729"/>
    </source>
</evidence>
<comment type="caution">
    <text evidence="6">The sequence shown here is derived from an EMBL/GenBank/DDBJ whole genome shotgun (WGS) entry which is preliminary data.</text>
</comment>
<accession>A0A3N2DAI3</accession>
<keyword evidence="3 5" id="KW-0732">Signal</keyword>
<dbReference type="PANTHER" id="PTHR30061">
    <property type="entry name" value="MALTOSE-BINDING PERIPLASMIC PROTEIN"/>
    <property type="match status" value="1"/>
</dbReference>
<dbReference type="GO" id="GO:0055052">
    <property type="term" value="C:ATP-binding cassette (ABC) transporter complex, substrate-binding subunit-containing"/>
    <property type="evidence" value="ECO:0007669"/>
    <property type="project" value="TreeGrafter"/>
</dbReference>
<dbReference type="RefSeq" id="WP_123738842.1">
    <property type="nucleotide sequence ID" value="NZ_RKHQ01000001.1"/>
</dbReference>
<feature type="region of interest" description="Disordered" evidence="4">
    <location>
        <begin position="27"/>
        <end position="50"/>
    </location>
</feature>
<evidence type="ECO:0000256" key="5">
    <source>
        <dbReference type="SAM" id="SignalP"/>
    </source>
</evidence>
<evidence type="ECO:0000256" key="1">
    <source>
        <dbReference type="ARBA" id="ARBA00008520"/>
    </source>
</evidence>
<proteinExistence type="inferred from homology"/>
<dbReference type="Pfam" id="PF13416">
    <property type="entry name" value="SBP_bac_8"/>
    <property type="match status" value="1"/>
</dbReference>
<evidence type="ECO:0000313" key="7">
    <source>
        <dbReference type="Proteomes" id="UP000275356"/>
    </source>
</evidence>
<dbReference type="InterPro" id="IPR006059">
    <property type="entry name" value="SBP"/>
</dbReference>
<dbReference type="GO" id="GO:0015768">
    <property type="term" value="P:maltose transport"/>
    <property type="evidence" value="ECO:0007669"/>
    <property type="project" value="TreeGrafter"/>
</dbReference>
<organism evidence="6 7">
    <name type="scientific">Salana multivorans</name>
    <dbReference type="NCBI Taxonomy" id="120377"/>
    <lineage>
        <taxon>Bacteria</taxon>
        <taxon>Bacillati</taxon>
        <taxon>Actinomycetota</taxon>
        <taxon>Actinomycetes</taxon>
        <taxon>Micrococcales</taxon>
        <taxon>Beutenbergiaceae</taxon>
        <taxon>Salana</taxon>
    </lineage>
</organism>
<dbReference type="AlphaFoldDB" id="A0A3N2DAI3"/>
<dbReference type="GO" id="GO:0042956">
    <property type="term" value="P:maltodextrin transmembrane transport"/>
    <property type="evidence" value="ECO:0007669"/>
    <property type="project" value="TreeGrafter"/>
</dbReference>
<dbReference type="GO" id="GO:1901982">
    <property type="term" value="F:maltose binding"/>
    <property type="evidence" value="ECO:0007669"/>
    <property type="project" value="TreeGrafter"/>
</dbReference>
<comment type="similarity">
    <text evidence="1">Belongs to the bacterial solute-binding protein 1 family.</text>
</comment>
<protein>
    <submittedName>
        <fullName evidence="6">Carbohydrate ABC transporter substrate-binding protein (CUT1 family)</fullName>
    </submittedName>
</protein>
<evidence type="ECO:0000256" key="2">
    <source>
        <dbReference type="ARBA" id="ARBA00022448"/>
    </source>
</evidence>
<reference evidence="6 7" key="1">
    <citation type="submission" date="2018-11" db="EMBL/GenBank/DDBJ databases">
        <title>Sequencing the genomes of 1000 actinobacteria strains.</title>
        <authorList>
            <person name="Klenk H.-P."/>
        </authorList>
    </citation>
    <scope>NUCLEOTIDE SEQUENCE [LARGE SCALE GENOMIC DNA]</scope>
    <source>
        <strain evidence="6 7">DSM 13521</strain>
    </source>
</reference>
<evidence type="ECO:0000313" key="6">
    <source>
        <dbReference type="EMBL" id="ROR96702.1"/>
    </source>
</evidence>
<feature type="chain" id="PRO_5018184002" evidence="5">
    <location>
        <begin position="22"/>
        <end position="429"/>
    </location>
</feature>
<sequence>MRSLTRTALTATTLAVALALAACGGSPTGGGTSTDGGDPTGSAPAGGDAPQEVTFWGSWSGAQAEQLDKQAAAFNASQDRYVVTYVPQELVEEKLLTAVAGGSVPDIVLWDRYQTSLYAQTNALAPIDDFIESSDVDLDQFYEQALSEMIVDGETYGLPLLVDNRSLFYATDALAEAGLEPPTTWDELRSVAEALTIRSGNRLERSGFALNDPGLFNVWLTQAGGSMYTEDGSATAFNGPEGLEVLDFWSSLLDAGVYEVGFGEGVDAFAEGIVTMKYDGPWALADLDAADVEYGIVPPPTGPGGQGAGMGGFGLVIPNGAKSAEGAWEFMKWWTTQPENGVEFAKISGWIPANIEAANDPYFTENESYAAFIETMSFAKVRSRTPGASDVEGKALIPALERFLSGEIDAETALADAQRLGDQILADNR</sequence>
<dbReference type="SUPFAM" id="SSF53850">
    <property type="entry name" value="Periplasmic binding protein-like II"/>
    <property type="match status" value="1"/>
</dbReference>
<dbReference type="EMBL" id="RKHQ01000001">
    <property type="protein sequence ID" value="ROR96702.1"/>
    <property type="molecule type" value="Genomic_DNA"/>
</dbReference>